<dbReference type="EMBL" id="CP115174">
    <property type="protein sequence ID" value="WBO21996.1"/>
    <property type="molecule type" value="Genomic_DNA"/>
</dbReference>
<dbReference type="Pfam" id="PF06855">
    <property type="entry name" value="YozE_SAM_like"/>
    <property type="match status" value="1"/>
</dbReference>
<gene>
    <name evidence="2" type="ORF">PBT88_17825</name>
</gene>
<sequence>MVQVNDQGETFGAWLLAQRDRDGLVGQLVDGAKADRRFPRNGSPEDIRKHLSAMQAEGDLFEAVDEAETDWLSY</sequence>
<organism evidence="2 3">
    <name type="scientific">Sphingomonas abietis</name>
    <dbReference type="NCBI Taxonomy" id="3012344"/>
    <lineage>
        <taxon>Bacteria</taxon>
        <taxon>Pseudomonadati</taxon>
        <taxon>Pseudomonadota</taxon>
        <taxon>Alphaproteobacteria</taxon>
        <taxon>Sphingomonadales</taxon>
        <taxon>Sphingomonadaceae</taxon>
        <taxon>Sphingomonas</taxon>
    </lineage>
</organism>
<protein>
    <submittedName>
        <fullName evidence="2">YozE family protein</fullName>
    </submittedName>
</protein>
<dbReference type="InterPro" id="IPR023089">
    <property type="entry name" value="YozE_SAM-like"/>
</dbReference>
<keyword evidence="3" id="KW-1185">Reference proteome</keyword>
<evidence type="ECO:0000259" key="1">
    <source>
        <dbReference type="Pfam" id="PF06855"/>
    </source>
</evidence>
<dbReference type="Proteomes" id="UP001210865">
    <property type="component" value="Chromosome"/>
</dbReference>
<proteinExistence type="predicted"/>
<dbReference type="Gene3D" id="1.10.150.260">
    <property type="entry name" value="YozE SAM-like"/>
    <property type="match status" value="1"/>
</dbReference>
<dbReference type="SUPFAM" id="SSF140652">
    <property type="entry name" value="YozE-like"/>
    <property type="match status" value="1"/>
</dbReference>
<feature type="domain" description="YozE SAM-like" evidence="1">
    <location>
        <begin position="10"/>
        <end position="67"/>
    </location>
</feature>
<accession>A0ABY7NR79</accession>
<dbReference type="RefSeq" id="WP_270076644.1">
    <property type="nucleotide sequence ID" value="NZ_CP115174.1"/>
</dbReference>
<name>A0ABY7NR79_9SPHN</name>
<dbReference type="InterPro" id="IPR036806">
    <property type="entry name" value="YozE_SAM-like_sf"/>
</dbReference>
<evidence type="ECO:0000313" key="3">
    <source>
        <dbReference type="Proteomes" id="UP001210865"/>
    </source>
</evidence>
<evidence type="ECO:0000313" key="2">
    <source>
        <dbReference type="EMBL" id="WBO21996.1"/>
    </source>
</evidence>
<reference evidence="2 3" key="1">
    <citation type="submission" date="2022-12" db="EMBL/GenBank/DDBJ databases">
        <title>Sphingomonas abieness sp. nov., an endophytic bacterium isolated from Abies koreana.</title>
        <authorList>
            <person name="Jiang L."/>
            <person name="Lee J."/>
        </authorList>
    </citation>
    <scope>NUCLEOTIDE SEQUENCE [LARGE SCALE GENOMIC DNA]</scope>
    <source>
        <strain evidence="3">PAMB 00755</strain>
    </source>
</reference>